<name>A0A0H4TKE7_9DELT</name>
<dbReference type="EMBL" id="KT006945">
    <property type="protein sequence ID" value="AKQ00974.1"/>
    <property type="molecule type" value="Genomic_DNA"/>
</dbReference>
<feature type="binding site" evidence="6">
    <location>
        <position position="98"/>
    </location>
    <ligand>
        <name>a divalent metal cation</name>
        <dbReference type="ChEBI" id="CHEBI:60240"/>
        <label>1</label>
    </ligand>
</feature>
<feature type="binding site" evidence="6">
    <location>
        <position position="236"/>
    </location>
    <ligand>
        <name>a divalent metal cation</name>
        <dbReference type="ChEBI" id="CHEBI:60240"/>
        <label>1</label>
    </ligand>
</feature>
<dbReference type="EC" id="3.4.11.18" evidence="6 7"/>
<comment type="catalytic activity">
    <reaction evidence="6 7">
        <text>Release of N-terminal amino acids, preferentially methionine, from peptides and arylamides.</text>
        <dbReference type="EC" id="3.4.11.18"/>
    </reaction>
</comment>
<accession>A0A0H4TKE7</accession>
<protein>
    <recommendedName>
        <fullName evidence="6 7">Methionine aminopeptidase</fullName>
        <shortName evidence="6">MAP</shortName>
        <shortName evidence="6">MetAP</shortName>
        <ecNumber evidence="6 7">3.4.11.18</ecNumber>
    </recommendedName>
    <alternativeName>
        <fullName evidence="6">Peptidase M</fullName>
    </alternativeName>
</protein>
<dbReference type="SUPFAM" id="SSF55920">
    <property type="entry name" value="Creatinase/aminopeptidase"/>
    <property type="match status" value="1"/>
</dbReference>
<organism evidence="9">
    <name type="scientific">uncultured delta proteobacterium Rifle_16ft_4_minimus_12842</name>
    <dbReference type="NCBI Taxonomy" id="1665174"/>
    <lineage>
        <taxon>Bacteria</taxon>
        <taxon>Deltaproteobacteria</taxon>
        <taxon>environmental samples</taxon>
    </lineage>
</organism>
<keyword evidence="4 6" id="KW-0479">Metal-binding</keyword>
<reference evidence="9" key="1">
    <citation type="journal article" date="2015" name="ISME J.">
        <title>Aquifer environment selects for microbial species cohorts in sediment and groundwater.</title>
        <authorList>
            <person name="Hug L.A."/>
            <person name="Thomas B.C."/>
            <person name="Brown C.T."/>
            <person name="Frischkorn K.R."/>
            <person name="Williams K.H."/>
            <person name="Tringe S.G."/>
            <person name="Banfield J.F."/>
        </authorList>
    </citation>
    <scope>NUCLEOTIDE SEQUENCE</scope>
</reference>
<dbReference type="GO" id="GO:0004239">
    <property type="term" value="F:initiator methionyl aminopeptidase activity"/>
    <property type="evidence" value="ECO:0007669"/>
    <property type="project" value="UniProtKB-UniRule"/>
</dbReference>
<dbReference type="GO" id="GO:0070006">
    <property type="term" value="F:metalloaminopeptidase activity"/>
    <property type="evidence" value="ECO:0007669"/>
    <property type="project" value="UniProtKB-UniRule"/>
</dbReference>
<proteinExistence type="inferred from homology"/>
<evidence type="ECO:0000256" key="7">
    <source>
        <dbReference type="RuleBase" id="RU003653"/>
    </source>
</evidence>
<evidence type="ECO:0000313" key="9">
    <source>
        <dbReference type="EMBL" id="AKQ00974.1"/>
    </source>
</evidence>
<dbReference type="InterPro" id="IPR002467">
    <property type="entry name" value="Pept_M24A_MAP1"/>
</dbReference>
<dbReference type="Pfam" id="PF00557">
    <property type="entry name" value="Peptidase_M24"/>
    <property type="match status" value="1"/>
</dbReference>
<dbReference type="GO" id="GO:0006508">
    <property type="term" value="P:proteolysis"/>
    <property type="evidence" value="ECO:0007669"/>
    <property type="project" value="UniProtKB-KW"/>
</dbReference>
<comment type="function">
    <text evidence="1 6">Removes the N-terminal methionine from nascent proteins. The N-terminal methionine is often cleaved when the second residue in the primary sequence is small and uncharged (Met-Ala-, Cys, Gly, Pro, Ser, Thr, or Val). Requires deformylation of the N(alpha)-formylated initiator methionine before it can be hydrolyzed.</text>
</comment>
<sequence>MSREAIIIKSPDEIETMRRAGAVVAEVLEVLKGNVRPGATTLDLEKIAEEETIKRKASPAFKGYRGYPFCLCTSVNNEVVHGMPSKKVLKEGDIVSIDYGALVEGFYGDAAVTVPVGKVSEEAARLVRVTEESLGKAIEAAREGNRLLDISSAVQSHVEPQGFSVVREFVGHGIGRELHEPPQVPNFGIPGRGVKLKTGMVLAIEPMINSGGWAVKILADGWTAVTADGKLSAHFEHTVAITPDGPRVLTMI</sequence>
<evidence type="ECO:0000256" key="6">
    <source>
        <dbReference type="HAMAP-Rule" id="MF_01974"/>
    </source>
</evidence>
<dbReference type="NCBIfam" id="TIGR00500">
    <property type="entry name" value="met_pdase_I"/>
    <property type="match status" value="1"/>
</dbReference>
<evidence type="ECO:0000256" key="3">
    <source>
        <dbReference type="ARBA" id="ARBA00022670"/>
    </source>
</evidence>
<dbReference type="GO" id="GO:0046872">
    <property type="term" value="F:metal ion binding"/>
    <property type="evidence" value="ECO:0007669"/>
    <property type="project" value="UniProtKB-UniRule"/>
</dbReference>
<dbReference type="InterPro" id="IPR000994">
    <property type="entry name" value="Pept_M24"/>
</dbReference>
<feature type="binding site" evidence="6">
    <location>
        <position position="236"/>
    </location>
    <ligand>
        <name>a divalent metal cation</name>
        <dbReference type="ChEBI" id="CHEBI:60240"/>
        <label>2</label>
        <note>catalytic</note>
    </ligand>
</feature>
<keyword evidence="5 6" id="KW-0378">Hydrolase</keyword>
<dbReference type="InterPro" id="IPR036005">
    <property type="entry name" value="Creatinase/aminopeptidase-like"/>
</dbReference>
<comment type="similarity">
    <text evidence="6">Belongs to the peptidase M24A family. Methionine aminopeptidase type 1 subfamily.</text>
</comment>
<dbReference type="GO" id="GO:0005829">
    <property type="term" value="C:cytosol"/>
    <property type="evidence" value="ECO:0007669"/>
    <property type="project" value="TreeGrafter"/>
</dbReference>
<dbReference type="PANTHER" id="PTHR43330">
    <property type="entry name" value="METHIONINE AMINOPEPTIDASE"/>
    <property type="match status" value="1"/>
</dbReference>
<keyword evidence="3 6" id="KW-0645">Protease</keyword>
<gene>
    <name evidence="6" type="primary">map</name>
</gene>
<dbReference type="InterPro" id="IPR001714">
    <property type="entry name" value="Pept_M24_MAP"/>
</dbReference>
<evidence type="ECO:0000256" key="1">
    <source>
        <dbReference type="ARBA" id="ARBA00002521"/>
    </source>
</evidence>
<dbReference type="PROSITE" id="PS00680">
    <property type="entry name" value="MAP_1"/>
    <property type="match status" value="1"/>
</dbReference>
<feature type="binding site" evidence="6">
    <location>
        <position position="109"/>
    </location>
    <ligand>
        <name>a divalent metal cation</name>
        <dbReference type="ChEBI" id="CHEBI:60240"/>
        <label>2</label>
        <note>catalytic</note>
    </ligand>
</feature>
<dbReference type="Gene3D" id="3.90.230.10">
    <property type="entry name" value="Creatinase/methionine aminopeptidase superfamily"/>
    <property type="match status" value="1"/>
</dbReference>
<feature type="binding site" evidence="6">
    <location>
        <position position="172"/>
    </location>
    <ligand>
        <name>a divalent metal cation</name>
        <dbReference type="ChEBI" id="CHEBI:60240"/>
        <label>2</label>
        <note>catalytic</note>
    </ligand>
</feature>
<feature type="binding site" evidence="6">
    <location>
        <position position="109"/>
    </location>
    <ligand>
        <name>a divalent metal cation</name>
        <dbReference type="ChEBI" id="CHEBI:60240"/>
        <label>1</label>
    </ligand>
</feature>
<dbReference type="AlphaFoldDB" id="A0A0H4TKE7"/>
<comment type="subunit">
    <text evidence="6">Monomer.</text>
</comment>
<evidence type="ECO:0000256" key="5">
    <source>
        <dbReference type="ARBA" id="ARBA00022801"/>
    </source>
</evidence>
<evidence type="ECO:0000259" key="8">
    <source>
        <dbReference type="Pfam" id="PF00557"/>
    </source>
</evidence>
<dbReference type="CDD" id="cd01086">
    <property type="entry name" value="MetAP1"/>
    <property type="match status" value="1"/>
</dbReference>
<dbReference type="PRINTS" id="PR00599">
    <property type="entry name" value="MAPEPTIDASE"/>
</dbReference>
<comment type="cofactor">
    <cofactor evidence="6">
        <name>Co(2+)</name>
        <dbReference type="ChEBI" id="CHEBI:48828"/>
    </cofactor>
    <cofactor evidence="6">
        <name>Zn(2+)</name>
        <dbReference type="ChEBI" id="CHEBI:29105"/>
    </cofactor>
    <cofactor evidence="6">
        <name>Mn(2+)</name>
        <dbReference type="ChEBI" id="CHEBI:29035"/>
    </cofactor>
    <cofactor evidence="6">
        <name>Fe(2+)</name>
        <dbReference type="ChEBI" id="CHEBI:29033"/>
    </cofactor>
    <text evidence="6">Binds 2 divalent metal cations per subunit. Has a high-affinity and a low affinity metal-binding site. The true nature of the physiological cofactor is under debate. The enzyme is active with cobalt, zinc, manganese or divalent iron ions. Most likely, methionine aminopeptidases function as mononuclear Fe(2+)-metalloproteases under physiological conditions, and the catalytically relevant metal-binding site has been assigned to the histidine-containing high-affinity site.</text>
</comment>
<feature type="binding site" evidence="6">
    <location>
        <position position="205"/>
    </location>
    <ligand>
        <name>a divalent metal cation</name>
        <dbReference type="ChEBI" id="CHEBI:60240"/>
        <label>2</label>
        <note>catalytic</note>
    </ligand>
</feature>
<dbReference type="HAMAP" id="MF_01974">
    <property type="entry name" value="MetAP_1"/>
    <property type="match status" value="1"/>
</dbReference>
<evidence type="ECO:0000256" key="2">
    <source>
        <dbReference type="ARBA" id="ARBA00022438"/>
    </source>
</evidence>
<dbReference type="PANTHER" id="PTHR43330:SF27">
    <property type="entry name" value="METHIONINE AMINOPEPTIDASE"/>
    <property type="match status" value="1"/>
</dbReference>
<evidence type="ECO:0000256" key="4">
    <source>
        <dbReference type="ARBA" id="ARBA00022723"/>
    </source>
</evidence>
<keyword evidence="2 6" id="KW-0031">Aminopeptidase</keyword>
<feature type="domain" description="Peptidase M24" evidence="8">
    <location>
        <begin position="15"/>
        <end position="242"/>
    </location>
</feature>
<feature type="binding site" evidence="6">
    <location>
        <position position="179"/>
    </location>
    <ligand>
        <name>substrate</name>
    </ligand>
</feature>
<feature type="binding site" evidence="6">
    <location>
        <position position="81"/>
    </location>
    <ligand>
        <name>substrate</name>
    </ligand>
</feature>